<keyword evidence="2" id="KW-1185">Reference proteome</keyword>
<dbReference type="Proteomes" id="UP001378592">
    <property type="component" value="Unassembled WGS sequence"/>
</dbReference>
<organism evidence="1 2">
    <name type="scientific">Gryllus longicercus</name>
    <dbReference type="NCBI Taxonomy" id="2509291"/>
    <lineage>
        <taxon>Eukaryota</taxon>
        <taxon>Metazoa</taxon>
        <taxon>Ecdysozoa</taxon>
        <taxon>Arthropoda</taxon>
        <taxon>Hexapoda</taxon>
        <taxon>Insecta</taxon>
        <taxon>Pterygota</taxon>
        <taxon>Neoptera</taxon>
        <taxon>Polyneoptera</taxon>
        <taxon>Orthoptera</taxon>
        <taxon>Ensifera</taxon>
        <taxon>Gryllidea</taxon>
        <taxon>Grylloidea</taxon>
        <taxon>Gryllidae</taxon>
        <taxon>Gryllinae</taxon>
        <taxon>Gryllus</taxon>
    </lineage>
</organism>
<evidence type="ECO:0000313" key="2">
    <source>
        <dbReference type="Proteomes" id="UP001378592"/>
    </source>
</evidence>
<protein>
    <submittedName>
        <fullName evidence="1">Uncharacterized protein</fullName>
    </submittedName>
</protein>
<dbReference type="AlphaFoldDB" id="A0AAN9VE56"/>
<name>A0AAN9VE56_9ORTH</name>
<gene>
    <name evidence="1" type="ORF">R5R35_003422</name>
</gene>
<accession>A0AAN9VE56</accession>
<comment type="caution">
    <text evidence="1">The sequence shown here is derived from an EMBL/GenBank/DDBJ whole genome shotgun (WGS) entry which is preliminary data.</text>
</comment>
<sequence>MAGYSREFVTSPFCPELAFDFDPEHPNNITLSWSEAKAFENVLHHGEMTLDDAGNLADKDGFHEVKVIKLDKFLVLRVRNSDFWRVLYLYPVSGTRDSLLGDLLGFMMFTHSDFMKSDGPAWYICSKAYFQVTSEGNR</sequence>
<evidence type="ECO:0000313" key="1">
    <source>
        <dbReference type="EMBL" id="KAK7863170.1"/>
    </source>
</evidence>
<proteinExistence type="predicted"/>
<reference evidence="1 2" key="1">
    <citation type="submission" date="2024-03" db="EMBL/GenBank/DDBJ databases">
        <title>The genome assembly and annotation of the cricket Gryllus longicercus Weissman &amp; Gray.</title>
        <authorList>
            <person name="Szrajer S."/>
            <person name="Gray D."/>
            <person name="Ylla G."/>
        </authorList>
    </citation>
    <scope>NUCLEOTIDE SEQUENCE [LARGE SCALE GENOMIC DNA]</scope>
    <source>
        <strain evidence="1">DAG 2021-001</strain>
        <tissue evidence="1">Whole body minus gut</tissue>
    </source>
</reference>
<dbReference type="EMBL" id="JAZDUA010000237">
    <property type="protein sequence ID" value="KAK7863170.1"/>
    <property type="molecule type" value="Genomic_DNA"/>
</dbReference>